<keyword evidence="1" id="KW-0472">Membrane</keyword>
<dbReference type="Proteomes" id="UP001596222">
    <property type="component" value="Unassembled WGS sequence"/>
</dbReference>
<dbReference type="RefSeq" id="WP_382037996.1">
    <property type="nucleotide sequence ID" value="NZ_JBHSKJ010000003.1"/>
</dbReference>
<evidence type="ECO:0000256" key="1">
    <source>
        <dbReference type="SAM" id="Phobius"/>
    </source>
</evidence>
<keyword evidence="1" id="KW-0812">Transmembrane</keyword>
<keyword evidence="3" id="KW-1185">Reference proteome</keyword>
<name>A0ABV9ZVU1_9ACTN</name>
<organism evidence="2 3">
    <name type="scientific">Streptomyces aureoversilis</name>
    <dbReference type="NCBI Taxonomy" id="67277"/>
    <lineage>
        <taxon>Bacteria</taxon>
        <taxon>Bacillati</taxon>
        <taxon>Actinomycetota</taxon>
        <taxon>Actinomycetes</taxon>
        <taxon>Kitasatosporales</taxon>
        <taxon>Streptomycetaceae</taxon>
        <taxon>Streptomyces</taxon>
    </lineage>
</organism>
<evidence type="ECO:0000313" key="2">
    <source>
        <dbReference type="EMBL" id="MFC5144272.1"/>
    </source>
</evidence>
<sequence length="48" mass="5181">MFLTLIAAGLLCPLLTHRIAERKPLLHAAAVGAFIGALILAILSRDEW</sequence>
<protein>
    <submittedName>
        <fullName evidence="2">Uncharacterized protein</fullName>
    </submittedName>
</protein>
<keyword evidence="1" id="KW-1133">Transmembrane helix</keyword>
<proteinExistence type="predicted"/>
<comment type="caution">
    <text evidence="2">The sequence shown here is derived from an EMBL/GenBank/DDBJ whole genome shotgun (WGS) entry which is preliminary data.</text>
</comment>
<dbReference type="EMBL" id="JBHSKJ010000003">
    <property type="protein sequence ID" value="MFC5144272.1"/>
    <property type="molecule type" value="Genomic_DNA"/>
</dbReference>
<evidence type="ECO:0000313" key="3">
    <source>
        <dbReference type="Proteomes" id="UP001596222"/>
    </source>
</evidence>
<reference evidence="3" key="1">
    <citation type="journal article" date="2019" name="Int. J. Syst. Evol. Microbiol.">
        <title>The Global Catalogue of Microorganisms (GCM) 10K type strain sequencing project: providing services to taxonomists for standard genome sequencing and annotation.</title>
        <authorList>
            <consortium name="The Broad Institute Genomics Platform"/>
            <consortium name="The Broad Institute Genome Sequencing Center for Infectious Disease"/>
            <person name="Wu L."/>
            <person name="Ma J."/>
        </authorList>
    </citation>
    <scope>NUCLEOTIDE SEQUENCE [LARGE SCALE GENOMIC DNA]</scope>
    <source>
        <strain evidence="3">CGMCC 4.1641</strain>
    </source>
</reference>
<feature type="transmembrane region" description="Helical" evidence="1">
    <location>
        <begin position="26"/>
        <end position="43"/>
    </location>
</feature>
<accession>A0ABV9ZVU1</accession>
<gene>
    <name evidence="2" type="ORF">ACFPP6_06175</name>
</gene>